<dbReference type="SMART" id="SM00866">
    <property type="entry name" value="UTRA"/>
    <property type="match status" value="1"/>
</dbReference>
<evidence type="ECO:0000256" key="2">
    <source>
        <dbReference type="ARBA" id="ARBA00023015"/>
    </source>
</evidence>
<dbReference type="InterPro" id="IPR050679">
    <property type="entry name" value="Bact_HTH_transcr_reg"/>
</dbReference>
<evidence type="ECO:0000256" key="1">
    <source>
        <dbReference type="ARBA" id="ARBA00022491"/>
    </source>
</evidence>
<reference evidence="7 8" key="1">
    <citation type="submission" date="2016-02" db="EMBL/GenBank/DDBJ databases">
        <title>Genome sequence of Clostridium thermobutyricum DSM 4928.</title>
        <authorList>
            <person name="Poehlein A."/>
            <person name="Daniel R."/>
        </authorList>
    </citation>
    <scope>NUCLEOTIDE SEQUENCE [LARGE SCALE GENOMIC DNA]</scope>
    <source>
        <strain evidence="7 8">DSM 4928</strain>
    </source>
</reference>
<feature type="domain" description="HTH gntR-type" evidence="6">
    <location>
        <begin position="4"/>
        <end position="72"/>
    </location>
</feature>
<dbReference type="NCBIfam" id="TIGR02404">
    <property type="entry name" value="trehalos_R_Bsub"/>
    <property type="match status" value="1"/>
</dbReference>
<dbReference type="AlphaFoldDB" id="A0A1V4SQP5"/>
<evidence type="ECO:0000313" key="8">
    <source>
        <dbReference type="Proteomes" id="UP000191448"/>
    </source>
</evidence>
<dbReference type="Pfam" id="PF00392">
    <property type="entry name" value="GntR"/>
    <property type="match status" value="1"/>
</dbReference>
<dbReference type="CDD" id="cd07377">
    <property type="entry name" value="WHTH_GntR"/>
    <property type="match status" value="1"/>
</dbReference>
<keyword evidence="1" id="KW-0678">Repressor</keyword>
<dbReference type="InterPro" id="IPR036390">
    <property type="entry name" value="WH_DNA-bd_sf"/>
</dbReference>
<evidence type="ECO:0000256" key="4">
    <source>
        <dbReference type="ARBA" id="ARBA00023163"/>
    </source>
</evidence>
<dbReference type="InterPro" id="IPR000524">
    <property type="entry name" value="Tscrpt_reg_HTH_GntR"/>
</dbReference>
<dbReference type="InterPro" id="IPR028978">
    <property type="entry name" value="Chorismate_lyase_/UTRA_dom_sf"/>
</dbReference>
<dbReference type="Gene3D" id="3.40.1410.10">
    <property type="entry name" value="Chorismate lyase-like"/>
    <property type="match status" value="1"/>
</dbReference>
<comment type="caution">
    <text evidence="7">The sequence shown here is derived from an EMBL/GenBank/DDBJ whole genome shotgun (WGS) entry which is preliminary data.</text>
</comment>
<accession>A0A1V4SQP5</accession>
<dbReference type="Gene3D" id="1.10.10.10">
    <property type="entry name" value="Winged helix-like DNA-binding domain superfamily/Winged helix DNA-binding domain"/>
    <property type="match status" value="1"/>
</dbReference>
<name>A0A1V4SQP5_9CLOT</name>
<evidence type="ECO:0000256" key="5">
    <source>
        <dbReference type="NCBIfam" id="TIGR02404"/>
    </source>
</evidence>
<dbReference type="FunFam" id="3.40.1410.10:FF:000008">
    <property type="entry name" value="Transcriptional regulator, GntR family"/>
    <property type="match status" value="1"/>
</dbReference>
<evidence type="ECO:0000259" key="6">
    <source>
        <dbReference type="PROSITE" id="PS50949"/>
    </source>
</evidence>
<keyword evidence="4" id="KW-0804">Transcription</keyword>
<dbReference type="GO" id="GO:0003677">
    <property type="term" value="F:DNA binding"/>
    <property type="evidence" value="ECO:0007669"/>
    <property type="project" value="UniProtKB-UniRule"/>
</dbReference>
<evidence type="ECO:0000256" key="3">
    <source>
        <dbReference type="ARBA" id="ARBA00023125"/>
    </source>
</evidence>
<dbReference type="EMBL" id="LTAY01000100">
    <property type="protein sequence ID" value="OPX45591.1"/>
    <property type="molecule type" value="Genomic_DNA"/>
</dbReference>
<dbReference type="PANTHER" id="PTHR44846">
    <property type="entry name" value="MANNOSYL-D-GLYCERATE TRANSPORT/METABOLISM SYSTEM REPRESSOR MNGR-RELATED"/>
    <property type="match status" value="1"/>
</dbReference>
<dbReference type="PROSITE" id="PS50949">
    <property type="entry name" value="HTH_GNTR"/>
    <property type="match status" value="1"/>
</dbReference>
<dbReference type="Proteomes" id="UP000191448">
    <property type="component" value="Unassembled WGS sequence"/>
</dbReference>
<dbReference type="Pfam" id="PF07702">
    <property type="entry name" value="UTRA"/>
    <property type="match status" value="1"/>
</dbReference>
<evidence type="ECO:0000313" key="7">
    <source>
        <dbReference type="EMBL" id="OPX45591.1"/>
    </source>
</evidence>
<sequence length="236" mass="28116">MNMESKYLKIYNKVVSEIENGILEPNEKLDSESEMMNKYSVSRDTVRKALTKLEQNGYIIKKKGKGSFVLEMVRFDFPLAGVVSFKELSQKMNGKVETHLELFNIITEDHPIRKKLNCRDDIWEIFRVREINDEKIILDKDYLNRRLIPNLTKEICKNSIYEYIENVLGLKIAFAKKEITVRQITQEDKKLLDIEDFNCIVLCKSYTYLENGELFQYTESRHRPDKFKFMEFARRR</sequence>
<dbReference type="InterPro" id="IPR036388">
    <property type="entry name" value="WH-like_DNA-bd_sf"/>
</dbReference>
<organism evidence="7 8">
    <name type="scientific">Clostridium thermobutyricum DSM 4928</name>
    <dbReference type="NCBI Taxonomy" id="1121339"/>
    <lineage>
        <taxon>Bacteria</taxon>
        <taxon>Bacillati</taxon>
        <taxon>Bacillota</taxon>
        <taxon>Clostridia</taxon>
        <taxon>Eubacteriales</taxon>
        <taxon>Clostridiaceae</taxon>
        <taxon>Clostridium</taxon>
    </lineage>
</organism>
<dbReference type="PRINTS" id="PR00035">
    <property type="entry name" value="HTHGNTR"/>
</dbReference>
<keyword evidence="2" id="KW-0805">Transcription regulation</keyword>
<dbReference type="SUPFAM" id="SSF46785">
    <property type="entry name" value="Winged helix' DNA-binding domain"/>
    <property type="match status" value="1"/>
</dbReference>
<keyword evidence="3" id="KW-0238">DNA-binding</keyword>
<dbReference type="SUPFAM" id="SSF64288">
    <property type="entry name" value="Chorismate lyase-like"/>
    <property type="match status" value="1"/>
</dbReference>
<dbReference type="GO" id="GO:0003700">
    <property type="term" value="F:DNA-binding transcription factor activity"/>
    <property type="evidence" value="ECO:0007669"/>
    <property type="project" value="UniProtKB-UniRule"/>
</dbReference>
<dbReference type="SMART" id="SM00345">
    <property type="entry name" value="HTH_GNTR"/>
    <property type="match status" value="1"/>
</dbReference>
<protein>
    <recommendedName>
        <fullName evidence="5">Trehalose operon repressor</fullName>
    </recommendedName>
</protein>
<dbReference type="GO" id="GO:0045892">
    <property type="term" value="P:negative regulation of DNA-templated transcription"/>
    <property type="evidence" value="ECO:0007669"/>
    <property type="project" value="TreeGrafter"/>
</dbReference>
<gene>
    <name evidence="7" type="primary">treR</name>
    <name evidence="7" type="ORF">CLTHE_30110</name>
</gene>
<dbReference type="InterPro" id="IPR012770">
    <property type="entry name" value="TreR"/>
</dbReference>
<dbReference type="PANTHER" id="PTHR44846:SF12">
    <property type="entry name" value="HTH-TYPE TRANSCRIPTIONAL REGULATOR TRER"/>
    <property type="match status" value="1"/>
</dbReference>
<dbReference type="InterPro" id="IPR011663">
    <property type="entry name" value="UTRA"/>
</dbReference>
<proteinExistence type="predicted"/>